<dbReference type="RefSeq" id="WP_183186076.1">
    <property type="nucleotide sequence ID" value="NZ_BMNP01000041.1"/>
</dbReference>
<proteinExistence type="predicted"/>
<comment type="caution">
    <text evidence="1">The sequence shown here is derived from an EMBL/GenBank/DDBJ whole genome shotgun (WGS) entry which is preliminary data.</text>
</comment>
<dbReference type="InterPro" id="IPR036515">
    <property type="entry name" value="Transposase_17_sf"/>
</dbReference>
<evidence type="ECO:0000313" key="2">
    <source>
        <dbReference type="Proteomes" id="UP000559598"/>
    </source>
</evidence>
<dbReference type="EMBL" id="JACIDE010000040">
    <property type="protein sequence ID" value="MBB4075605.1"/>
    <property type="molecule type" value="Genomic_DNA"/>
</dbReference>
<evidence type="ECO:0000313" key="1">
    <source>
        <dbReference type="EMBL" id="MBB4075605.1"/>
    </source>
</evidence>
<dbReference type="GO" id="GO:0004803">
    <property type="term" value="F:transposase activity"/>
    <property type="evidence" value="ECO:0007669"/>
    <property type="project" value="InterPro"/>
</dbReference>
<keyword evidence="2" id="KW-1185">Reference proteome</keyword>
<evidence type="ECO:0008006" key="3">
    <source>
        <dbReference type="Google" id="ProtNLM"/>
    </source>
</evidence>
<dbReference type="AlphaFoldDB" id="A0A840DVK6"/>
<dbReference type="GO" id="GO:0006313">
    <property type="term" value="P:DNA transposition"/>
    <property type="evidence" value="ECO:0007669"/>
    <property type="project" value="InterPro"/>
</dbReference>
<accession>A0A840DVK6</accession>
<dbReference type="Proteomes" id="UP000559598">
    <property type="component" value="Unassembled WGS sequence"/>
</dbReference>
<reference evidence="1 2" key="1">
    <citation type="submission" date="2020-08" db="EMBL/GenBank/DDBJ databases">
        <title>Genomic Encyclopedia of Type Strains, Phase IV (KMG-IV): sequencing the most valuable type-strain genomes for metagenomic binning, comparative biology and taxonomic classification.</title>
        <authorList>
            <person name="Goeker M."/>
        </authorList>
    </citation>
    <scope>NUCLEOTIDE SEQUENCE [LARGE SCALE GENOMIC DNA]</scope>
    <source>
        <strain evidence="1 2">DSM 17075</strain>
    </source>
</reference>
<organism evidence="1 2">
    <name type="scientific">Anoxybacteroides voinovskiense</name>
    <dbReference type="NCBI Taxonomy" id="230470"/>
    <lineage>
        <taxon>Bacteria</taxon>
        <taxon>Bacillati</taxon>
        <taxon>Bacillota</taxon>
        <taxon>Bacilli</taxon>
        <taxon>Bacillales</taxon>
        <taxon>Anoxybacillaceae</taxon>
        <taxon>Anoxybacteroides</taxon>
    </lineage>
</organism>
<sequence length="70" mass="8752">MGQWKTLEDYEFHFMRACHRHRHEKGMLQVSRYIHLNPVEARIAHLPEHYRWSSFYLYKQPQTYTLPFML</sequence>
<protein>
    <recommendedName>
        <fullName evidence="3">Transposase</fullName>
    </recommendedName>
</protein>
<gene>
    <name evidence="1" type="ORF">GGR02_003457</name>
</gene>
<name>A0A840DVK6_9BACL</name>
<dbReference type="GO" id="GO:0003677">
    <property type="term" value="F:DNA binding"/>
    <property type="evidence" value="ECO:0007669"/>
    <property type="project" value="InterPro"/>
</dbReference>
<dbReference type="Gene3D" id="3.30.70.1290">
    <property type="entry name" value="Transposase IS200-like"/>
    <property type="match status" value="1"/>
</dbReference>